<reference evidence="2 3" key="1">
    <citation type="journal article" date="2019" name="Commun. Biol.">
        <title>The bagworm genome reveals a unique fibroin gene that provides high tensile strength.</title>
        <authorList>
            <person name="Kono N."/>
            <person name="Nakamura H."/>
            <person name="Ohtoshi R."/>
            <person name="Tomita M."/>
            <person name="Numata K."/>
            <person name="Arakawa K."/>
        </authorList>
    </citation>
    <scope>NUCLEOTIDE SEQUENCE [LARGE SCALE GENOMIC DNA]</scope>
</reference>
<dbReference type="EMBL" id="BGZK01000648">
    <property type="protein sequence ID" value="GBP54515.1"/>
    <property type="molecule type" value="Genomic_DNA"/>
</dbReference>
<dbReference type="Proteomes" id="UP000299102">
    <property type="component" value="Unassembled WGS sequence"/>
</dbReference>
<evidence type="ECO:0000313" key="3">
    <source>
        <dbReference type="Proteomes" id="UP000299102"/>
    </source>
</evidence>
<accession>A0A4C1WWS3</accession>
<feature type="compositionally biased region" description="Polar residues" evidence="1">
    <location>
        <begin position="76"/>
        <end position="86"/>
    </location>
</feature>
<dbReference type="AlphaFoldDB" id="A0A4C1WWS3"/>
<evidence type="ECO:0000313" key="2">
    <source>
        <dbReference type="EMBL" id="GBP54515.1"/>
    </source>
</evidence>
<organism evidence="2 3">
    <name type="scientific">Eumeta variegata</name>
    <name type="common">Bagworm moth</name>
    <name type="synonym">Eumeta japonica</name>
    <dbReference type="NCBI Taxonomy" id="151549"/>
    <lineage>
        <taxon>Eukaryota</taxon>
        <taxon>Metazoa</taxon>
        <taxon>Ecdysozoa</taxon>
        <taxon>Arthropoda</taxon>
        <taxon>Hexapoda</taxon>
        <taxon>Insecta</taxon>
        <taxon>Pterygota</taxon>
        <taxon>Neoptera</taxon>
        <taxon>Endopterygota</taxon>
        <taxon>Lepidoptera</taxon>
        <taxon>Glossata</taxon>
        <taxon>Ditrysia</taxon>
        <taxon>Tineoidea</taxon>
        <taxon>Psychidae</taxon>
        <taxon>Oiketicinae</taxon>
        <taxon>Eumeta</taxon>
    </lineage>
</organism>
<proteinExistence type="predicted"/>
<keyword evidence="3" id="KW-1185">Reference proteome</keyword>
<sequence>MKSRGRTPFEGTSRNMVVRSSMRRSALIGMSLFKRRVSRAGAPPRGGDALVLEGRVELVVETCRRQNEGTRGYVIGQQTNTGNETPIQKLEPSGLDPKWLG</sequence>
<feature type="region of interest" description="Disordered" evidence="1">
    <location>
        <begin position="69"/>
        <end position="101"/>
    </location>
</feature>
<gene>
    <name evidence="2" type="ORF">EVAR_47387_1</name>
</gene>
<comment type="caution">
    <text evidence="2">The sequence shown here is derived from an EMBL/GenBank/DDBJ whole genome shotgun (WGS) entry which is preliminary data.</text>
</comment>
<name>A0A4C1WWS3_EUMVA</name>
<evidence type="ECO:0000256" key="1">
    <source>
        <dbReference type="SAM" id="MobiDB-lite"/>
    </source>
</evidence>
<protein>
    <submittedName>
        <fullName evidence="2">Uncharacterized protein</fullName>
    </submittedName>
</protein>